<evidence type="ECO:0000256" key="1">
    <source>
        <dbReference type="SAM" id="MobiDB-lite"/>
    </source>
</evidence>
<dbReference type="PANTHER" id="PTHR33112">
    <property type="entry name" value="DOMAIN PROTEIN, PUTATIVE-RELATED"/>
    <property type="match status" value="1"/>
</dbReference>
<evidence type="ECO:0000313" key="3">
    <source>
        <dbReference type="EMBL" id="OSS47058.1"/>
    </source>
</evidence>
<dbReference type="OMA" id="CINQKED"/>
<dbReference type="EMBL" id="KZ107849">
    <property type="protein sequence ID" value="OSS47058.1"/>
    <property type="molecule type" value="Genomic_DNA"/>
</dbReference>
<gene>
    <name evidence="3" type="ORF">B5807_10107</name>
</gene>
<dbReference type="STRING" id="105696.A0A1Y2LVQ0"/>
<sequence>MSQNDSFLSSTWSSTTNDSPATSFSSSISDVRRSRSRRRRSSAGEHDRSLAKSPRTGVHYDAVPCRRYSQSNTLCDQCRRLNLHDFVTSRRHIRSTSGQFITYLDWAIDSTCALCAFLKPMRISPLPLSTTSKLNDEDGQKGTAYHLRAFSGMLSYREYFMRPPTNMRISESPDTMLAVVSNSLFPDDMDNHQHMYADTFGSVGYVLPVAYSSMSPWLTGRPVYSTRINLPLVQEWLQHCKKKHSCAMRFSRPLQLRMIDCKTLEIVTAPPNCNYFALSYVWGGVSSAAPPDNSTNSTLGPYDGLRNAAPVVRDAIEVVQSLGWRYLWVDKYCIPQTDPTLKAEHLGRMDLIYEGAYCTIVAASGRTDQDGLPGISIPRHVQPSFSIDGCDVHFVSSLPDPQAIISSSKWNTRAWTYQEALCSARRLIFTQHQVYFECKAMHTCEAVELPMSLITGAHARPVLFRDEWHTGTHHFGALSAFWSVVKAYSQRSMTFESDALIALEGILRRFQASPAFVYNIFGIPVVLKDGLRGDKDALLDPRLFVAGLSWRHGGAAHRRKHFPSWSWAGWEGNVHPQSTFGGAGYASNIRLWVRDVDDTTFPWDMFWEGFWSSDGKTRCYERFRCLIVEADIFKVQLLPREDQQAQYIVLGAAETATFDMVSPYNPAVRYSSVTLPANLANQSKTTTELWDCMLLGVKIKRGDQDVMLLRWEAGVAERVWAGPLWPETTARAEAKTSLPPLLRRKFTMT</sequence>
<protein>
    <recommendedName>
        <fullName evidence="2">Heterokaryon incompatibility domain-containing protein</fullName>
    </recommendedName>
</protein>
<name>A0A1Y2LVQ0_EPING</name>
<dbReference type="Proteomes" id="UP000193240">
    <property type="component" value="Unassembled WGS sequence"/>
</dbReference>
<feature type="compositionally biased region" description="Polar residues" evidence="1">
    <location>
        <begin position="1"/>
        <end position="22"/>
    </location>
</feature>
<dbReference type="PANTHER" id="PTHR33112:SF1">
    <property type="entry name" value="HETEROKARYON INCOMPATIBILITY DOMAIN-CONTAINING PROTEIN"/>
    <property type="match status" value="1"/>
</dbReference>
<keyword evidence="4" id="KW-1185">Reference proteome</keyword>
<reference evidence="3 4" key="1">
    <citation type="journal article" date="2017" name="Genome Announc.">
        <title>Genome sequence of the saprophytic ascomycete Epicoccum nigrum ICMP 19927 strain isolated from New Zealand.</title>
        <authorList>
            <person name="Fokin M."/>
            <person name="Fleetwood D."/>
            <person name="Weir B.S."/>
            <person name="Villas-Boas S.G."/>
        </authorList>
    </citation>
    <scope>NUCLEOTIDE SEQUENCE [LARGE SCALE GENOMIC DNA]</scope>
    <source>
        <strain evidence="3 4">ICMP 19927</strain>
    </source>
</reference>
<dbReference type="InParanoid" id="A0A1Y2LVQ0"/>
<accession>A0A1Y2LVQ0</accession>
<dbReference type="Pfam" id="PF06985">
    <property type="entry name" value="HET"/>
    <property type="match status" value="1"/>
</dbReference>
<feature type="region of interest" description="Disordered" evidence="1">
    <location>
        <begin position="1"/>
        <end position="54"/>
    </location>
</feature>
<dbReference type="AlphaFoldDB" id="A0A1Y2LVQ0"/>
<proteinExistence type="predicted"/>
<feature type="domain" description="Heterokaryon incompatibility" evidence="2">
    <location>
        <begin position="275"/>
        <end position="419"/>
    </location>
</feature>
<evidence type="ECO:0000259" key="2">
    <source>
        <dbReference type="Pfam" id="PF06985"/>
    </source>
</evidence>
<dbReference type="InterPro" id="IPR010730">
    <property type="entry name" value="HET"/>
</dbReference>
<evidence type="ECO:0000313" key="4">
    <source>
        <dbReference type="Proteomes" id="UP000193240"/>
    </source>
</evidence>
<organism evidence="3 4">
    <name type="scientific">Epicoccum nigrum</name>
    <name type="common">Soil fungus</name>
    <name type="synonym">Epicoccum purpurascens</name>
    <dbReference type="NCBI Taxonomy" id="105696"/>
    <lineage>
        <taxon>Eukaryota</taxon>
        <taxon>Fungi</taxon>
        <taxon>Dikarya</taxon>
        <taxon>Ascomycota</taxon>
        <taxon>Pezizomycotina</taxon>
        <taxon>Dothideomycetes</taxon>
        <taxon>Pleosporomycetidae</taxon>
        <taxon>Pleosporales</taxon>
        <taxon>Pleosporineae</taxon>
        <taxon>Didymellaceae</taxon>
        <taxon>Epicoccum</taxon>
    </lineage>
</organism>